<comment type="caution">
    <text evidence="3">The sequence shown here is derived from an EMBL/GenBank/DDBJ whole genome shotgun (WGS) entry which is preliminary data.</text>
</comment>
<dbReference type="PROSITE" id="PS50053">
    <property type="entry name" value="UBIQUITIN_2"/>
    <property type="match status" value="1"/>
</dbReference>
<sequence length="272" mass="31277">MTSVGYGTGTIKFVPNNKQSPSLNYSQRSLIEVLQLDIGGYSLRACDLDNKKEKIFDFQFKNSDFYKFAHSPNQRDEIRHNDGTYYVSLNQHARTQFHKALRQCFELLESKNQQSADVDSGRSSENKTSTGLSDTRTNVNEKTIFVEIHNLSEYIQHGEANKADELIKKLIKSGVQLQVKHLKEPLDEQTFPIRIKIDGFDSDITDLNKFFDVDVYPSTTVHELRAFFEYTLKFPLANQYFFVNGHLAHAESTMNDLKVKNGSLFVLFLIKK</sequence>
<evidence type="ECO:0000259" key="2">
    <source>
        <dbReference type="PROSITE" id="PS50053"/>
    </source>
</evidence>
<accession>A0A814ABM7</accession>
<evidence type="ECO:0000313" key="3">
    <source>
        <dbReference type="EMBL" id="CAF0910383.1"/>
    </source>
</evidence>
<gene>
    <name evidence="4" type="ORF">JXQ802_LOCUS10306</name>
    <name evidence="3" type="ORF">PYM288_LOCUS9985</name>
</gene>
<dbReference type="Proteomes" id="UP000663870">
    <property type="component" value="Unassembled WGS sequence"/>
</dbReference>
<evidence type="ECO:0000256" key="1">
    <source>
        <dbReference type="SAM" id="MobiDB-lite"/>
    </source>
</evidence>
<dbReference type="AlphaFoldDB" id="A0A814ABM7"/>
<keyword evidence="6" id="KW-1185">Reference proteome</keyword>
<dbReference type="EMBL" id="CAJNOL010000196">
    <property type="protein sequence ID" value="CAF0924695.1"/>
    <property type="molecule type" value="Genomic_DNA"/>
</dbReference>
<name>A0A814ABM7_9BILA</name>
<dbReference type="EMBL" id="CAJNOH010000152">
    <property type="protein sequence ID" value="CAF0910383.1"/>
    <property type="molecule type" value="Genomic_DNA"/>
</dbReference>
<evidence type="ECO:0000313" key="6">
    <source>
        <dbReference type="Proteomes" id="UP000663870"/>
    </source>
</evidence>
<feature type="region of interest" description="Disordered" evidence="1">
    <location>
        <begin position="115"/>
        <end position="134"/>
    </location>
</feature>
<dbReference type="SUPFAM" id="SSF54236">
    <property type="entry name" value="Ubiquitin-like"/>
    <property type="match status" value="1"/>
</dbReference>
<dbReference type="InterPro" id="IPR029071">
    <property type="entry name" value="Ubiquitin-like_domsf"/>
</dbReference>
<evidence type="ECO:0000313" key="4">
    <source>
        <dbReference type="EMBL" id="CAF0924695.1"/>
    </source>
</evidence>
<proteinExistence type="predicted"/>
<reference evidence="3" key="1">
    <citation type="submission" date="2021-02" db="EMBL/GenBank/DDBJ databases">
        <authorList>
            <person name="Nowell W R."/>
        </authorList>
    </citation>
    <scope>NUCLEOTIDE SEQUENCE</scope>
</reference>
<dbReference type="Gene3D" id="3.10.20.90">
    <property type="entry name" value="Phosphatidylinositol 3-kinase Catalytic Subunit, Chain A, domain 1"/>
    <property type="match status" value="1"/>
</dbReference>
<feature type="domain" description="Ubiquitin-like" evidence="2">
    <location>
        <begin position="193"/>
        <end position="272"/>
    </location>
</feature>
<organism evidence="3 5">
    <name type="scientific">Rotaria sordida</name>
    <dbReference type="NCBI Taxonomy" id="392033"/>
    <lineage>
        <taxon>Eukaryota</taxon>
        <taxon>Metazoa</taxon>
        <taxon>Spiralia</taxon>
        <taxon>Gnathifera</taxon>
        <taxon>Rotifera</taxon>
        <taxon>Eurotatoria</taxon>
        <taxon>Bdelloidea</taxon>
        <taxon>Philodinida</taxon>
        <taxon>Philodinidae</taxon>
        <taxon>Rotaria</taxon>
    </lineage>
</organism>
<dbReference type="InterPro" id="IPR000626">
    <property type="entry name" value="Ubiquitin-like_dom"/>
</dbReference>
<dbReference type="Proteomes" id="UP000663854">
    <property type="component" value="Unassembled WGS sequence"/>
</dbReference>
<protein>
    <recommendedName>
        <fullName evidence="2">Ubiquitin-like domain-containing protein</fullName>
    </recommendedName>
</protein>
<evidence type="ECO:0000313" key="5">
    <source>
        <dbReference type="Proteomes" id="UP000663854"/>
    </source>
</evidence>